<protein>
    <submittedName>
        <fullName evidence="3">Uncharacterized protein</fullName>
    </submittedName>
</protein>
<proteinExistence type="predicted"/>
<keyword evidence="2" id="KW-0472">Membrane</keyword>
<sequence length="539" mass="59793">MMSAKEEKRIAFNEQMNAWVSRQGLWFQLRHAAEGQSLMARMTRLGGRLLLVVALLAVAIWIYLFNRIERDGFREDVRISLEETFRAESCEVGEIRKERELATLAYIKLEGSEEAFYEHLDARGVRTSVSLLDGVYGAWDGKSVLINRLDIDLKAGGSDDASAAKSFAALFVEHDGFTFERFESPDANLKWGYSIRNQGYISNSQLSASREGDGWRLQFKGGNFGQNWLRPLKIENMVVMCSPRGVIIEEAQLTAEDGSGRLTFDLAVGSGSQPSLNGKLTIESMPLDTLLSPAFNEWISGSISGQGTISGSTNSQQGVVFDIQFELEDGDQLVVRDSIPILSALTVVDLYNSYRRVPFDQGGFHLRSGSDLFHLDQIDLQAGDLLHLAGAVTVRPPSIKEIAQALNIENVEQVKNILEKNWKYQDDVLVDTQTGSKLTGATPQSVEQGSQAGLSQPQDAVESVLRSAILNERGVKRYEGAIKLGLKADAFDKAPKLKAAYPVDAQTNRIWMHTPLEGRLQTLTLSQAERLYLLGRKRQ</sequence>
<accession>A0AAE2S8Z9</accession>
<feature type="transmembrane region" description="Helical" evidence="2">
    <location>
        <begin position="45"/>
        <end position="64"/>
    </location>
</feature>
<dbReference type="AlphaFoldDB" id="A0AAE2S8Z9"/>
<keyword evidence="4" id="KW-1185">Reference proteome</keyword>
<evidence type="ECO:0000256" key="2">
    <source>
        <dbReference type="SAM" id="Phobius"/>
    </source>
</evidence>
<comment type="caution">
    <text evidence="3">The sequence shown here is derived from an EMBL/GenBank/DDBJ whole genome shotgun (WGS) entry which is preliminary data.</text>
</comment>
<dbReference type="Proteomes" id="UP000634206">
    <property type="component" value="Unassembled WGS sequence"/>
</dbReference>
<reference evidence="3" key="1">
    <citation type="submission" date="2021-01" db="EMBL/GenBank/DDBJ databases">
        <title>Modified the classification status of verrucomicrobia.</title>
        <authorList>
            <person name="Feng X."/>
        </authorList>
    </citation>
    <scope>NUCLEOTIDE SEQUENCE</scope>
    <source>
        <strain evidence="3">5K15</strain>
    </source>
</reference>
<dbReference type="RefSeq" id="WP_309488371.1">
    <property type="nucleotide sequence ID" value="NZ_JAENIG010000001.1"/>
</dbReference>
<evidence type="ECO:0000313" key="3">
    <source>
        <dbReference type="EMBL" id="MBK1853773.1"/>
    </source>
</evidence>
<gene>
    <name evidence="3" type="ORF">JIN83_02270</name>
</gene>
<evidence type="ECO:0000256" key="1">
    <source>
        <dbReference type="SAM" id="MobiDB-lite"/>
    </source>
</evidence>
<name>A0AAE2S8Z9_9BACT</name>
<feature type="region of interest" description="Disordered" evidence="1">
    <location>
        <begin position="435"/>
        <end position="457"/>
    </location>
</feature>
<keyword evidence="2" id="KW-0812">Transmembrane</keyword>
<organism evidence="3 4">
    <name type="scientific">Oceaniferula flava</name>
    <dbReference type="NCBI Taxonomy" id="2800421"/>
    <lineage>
        <taxon>Bacteria</taxon>
        <taxon>Pseudomonadati</taxon>
        <taxon>Verrucomicrobiota</taxon>
        <taxon>Verrucomicrobiia</taxon>
        <taxon>Verrucomicrobiales</taxon>
        <taxon>Verrucomicrobiaceae</taxon>
        <taxon>Oceaniferula</taxon>
    </lineage>
</organism>
<dbReference type="EMBL" id="JAENIG010000001">
    <property type="protein sequence ID" value="MBK1853773.1"/>
    <property type="molecule type" value="Genomic_DNA"/>
</dbReference>
<keyword evidence="2" id="KW-1133">Transmembrane helix</keyword>
<evidence type="ECO:0000313" key="4">
    <source>
        <dbReference type="Proteomes" id="UP000634206"/>
    </source>
</evidence>